<dbReference type="InterPro" id="IPR038973">
    <property type="entry name" value="MutL/Mlh/Pms-like"/>
</dbReference>
<keyword evidence="3" id="KW-0255">Endonuclease</keyword>
<sequence length="306" mass="34760">MNASSQRKVNSFLESPKPLSASKLIDSLPKAKSPRKSKPAIEPTPEDPGNDVLVPLAEIFDFDPWVNAALLEQNLDPNDSFDQTFELTRPSREIQFALEDIPVDYEERDENPLDVSASPILFDKADAATPASRNKEAEEELARLFPKENFRKMEIIGQYNQGFIIARLKRDLFIIDQHATDEKNRFEALVREHKFEQQPLACAMKLNLSVYQEELIMENEATFDLSGFRFCIDREADLGHRVSLAAVPHVDGRPLGKSDVEEMLFVLQNTDKKLCRPSKIRDLLASKACRSAIMIGETLTMKQMHK</sequence>
<comment type="caution">
    <text evidence="3">The sequence shown here is derived from an EMBL/GenBank/DDBJ whole genome shotgun (WGS) entry which is preliminary data.</text>
</comment>
<dbReference type="InterPro" id="IPR042120">
    <property type="entry name" value="MutL_C_dimsub"/>
</dbReference>
<accession>A0ABD2Q0L3</accession>
<feature type="non-terminal residue" evidence="3">
    <location>
        <position position="306"/>
    </location>
</feature>
<dbReference type="Proteomes" id="UP001626550">
    <property type="component" value="Unassembled WGS sequence"/>
</dbReference>
<dbReference type="SUPFAM" id="SSF118116">
    <property type="entry name" value="DNA mismatch repair protein MutL"/>
    <property type="match status" value="1"/>
</dbReference>
<protein>
    <submittedName>
        <fullName evidence="3">Mismatch repair endonuclease pms2</fullName>
    </submittedName>
</protein>
<evidence type="ECO:0000313" key="4">
    <source>
        <dbReference type="Proteomes" id="UP001626550"/>
    </source>
</evidence>
<dbReference type="Gene3D" id="3.30.1370.100">
    <property type="entry name" value="MutL, C-terminal domain, regulatory subdomain"/>
    <property type="match status" value="1"/>
</dbReference>
<dbReference type="AlphaFoldDB" id="A0ABD2Q0L3"/>
<dbReference type="PANTHER" id="PTHR10073">
    <property type="entry name" value="DNA MISMATCH REPAIR PROTEIN MLH, PMS, MUTL"/>
    <property type="match status" value="1"/>
</dbReference>
<dbReference type="InterPro" id="IPR014790">
    <property type="entry name" value="MutL_C"/>
</dbReference>
<reference evidence="3 4" key="1">
    <citation type="submission" date="2024-11" db="EMBL/GenBank/DDBJ databases">
        <title>Adaptive evolution of stress response genes in parasites aligns with host niche diversity.</title>
        <authorList>
            <person name="Hahn C."/>
            <person name="Resl P."/>
        </authorList>
    </citation>
    <scope>NUCLEOTIDE SEQUENCE [LARGE SCALE GENOMIC DNA]</scope>
    <source>
        <strain evidence="3">EGGRZ-B1_66</strain>
        <tissue evidence="3">Body</tissue>
    </source>
</reference>
<dbReference type="Gene3D" id="3.30.1540.20">
    <property type="entry name" value="MutL, C-terminal domain, dimerisation subdomain"/>
    <property type="match status" value="1"/>
</dbReference>
<dbReference type="EMBL" id="JBJKFK010001404">
    <property type="protein sequence ID" value="KAL3313185.1"/>
    <property type="molecule type" value="Genomic_DNA"/>
</dbReference>
<keyword evidence="3" id="KW-0540">Nuclease</keyword>
<dbReference type="InterPro" id="IPR037198">
    <property type="entry name" value="MutL_C_sf"/>
</dbReference>
<dbReference type="FunFam" id="3.30.1370.100:FF:000001">
    <property type="entry name" value="Mismatch repair endonuclease pms1, putative"/>
    <property type="match status" value="1"/>
</dbReference>
<dbReference type="InterPro" id="IPR042121">
    <property type="entry name" value="MutL_C_regsub"/>
</dbReference>
<proteinExistence type="predicted"/>
<evidence type="ECO:0000256" key="1">
    <source>
        <dbReference type="SAM" id="MobiDB-lite"/>
    </source>
</evidence>
<organism evidence="3 4">
    <name type="scientific">Cichlidogyrus casuarinus</name>
    <dbReference type="NCBI Taxonomy" id="1844966"/>
    <lineage>
        <taxon>Eukaryota</taxon>
        <taxon>Metazoa</taxon>
        <taxon>Spiralia</taxon>
        <taxon>Lophotrochozoa</taxon>
        <taxon>Platyhelminthes</taxon>
        <taxon>Monogenea</taxon>
        <taxon>Monopisthocotylea</taxon>
        <taxon>Dactylogyridea</taxon>
        <taxon>Ancyrocephalidae</taxon>
        <taxon>Cichlidogyrus</taxon>
    </lineage>
</organism>
<evidence type="ECO:0000259" key="2">
    <source>
        <dbReference type="SMART" id="SM00853"/>
    </source>
</evidence>
<gene>
    <name evidence="3" type="primary">PMS2_1</name>
    <name evidence="3" type="ORF">Ciccas_008210</name>
</gene>
<dbReference type="Pfam" id="PF08676">
    <property type="entry name" value="MutL_C"/>
    <property type="match status" value="1"/>
</dbReference>
<dbReference type="GO" id="GO:0004519">
    <property type="term" value="F:endonuclease activity"/>
    <property type="evidence" value="ECO:0007669"/>
    <property type="project" value="UniProtKB-KW"/>
</dbReference>
<dbReference type="PANTHER" id="PTHR10073:SF52">
    <property type="entry name" value="MISMATCH REPAIR ENDONUCLEASE PMS2"/>
    <property type="match status" value="1"/>
</dbReference>
<evidence type="ECO:0000313" key="3">
    <source>
        <dbReference type="EMBL" id="KAL3313185.1"/>
    </source>
</evidence>
<feature type="region of interest" description="Disordered" evidence="1">
    <location>
        <begin position="20"/>
        <end position="52"/>
    </location>
</feature>
<dbReference type="SMART" id="SM00853">
    <property type="entry name" value="MutL_C"/>
    <property type="match status" value="1"/>
</dbReference>
<keyword evidence="4" id="KW-1185">Reference proteome</keyword>
<keyword evidence="3" id="KW-0378">Hydrolase</keyword>
<name>A0ABD2Q0L3_9PLAT</name>
<feature type="domain" description="MutL C-terminal dimerisation" evidence="2">
    <location>
        <begin position="155"/>
        <end position="299"/>
    </location>
</feature>